<evidence type="ECO:0000256" key="6">
    <source>
        <dbReference type="ARBA" id="ARBA00023316"/>
    </source>
</evidence>
<dbReference type="Proteomes" id="UP000583454">
    <property type="component" value="Unassembled WGS sequence"/>
</dbReference>
<dbReference type="GO" id="GO:0008360">
    <property type="term" value="P:regulation of cell shape"/>
    <property type="evidence" value="ECO:0007669"/>
    <property type="project" value="UniProtKB-KW"/>
</dbReference>
<name>A0A840ZJW8_9HYPH</name>
<dbReference type="GO" id="GO:0009252">
    <property type="term" value="P:peptidoglycan biosynthetic process"/>
    <property type="evidence" value="ECO:0007669"/>
    <property type="project" value="UniProtKB-KW"/>
</dbReference>
<feature type="domain" description="BioF2-like acetyltransferase" evidence="7">
    <location>
        <begin position="200"/>
        <end position="342"/>
    </location>
</feature>
<protein>
    <recommendedName>
        <fullName evidence="7">BioF2-like acetyltransferase domain-containing protein</fullName>
    </recommendedName>
</protein>
<evidence type="ECO:0000259" key="7">
    <source>
        <dbReference type="Pfam" id="PF13480"/>
    </source>
</evidence>
<evidence type="ECO:0000256" key="1">
    <source>
        <dbReference type="ARBA" id="ARBA00009943"/>
    </source>
</evidence>
<comment type="similarity">
    <text evidence="1">Belongs to the FemABX family.</text>
</comment>
<gene>
    <name evidence="8" type="ORF">HNR00_001958</name>
</gene>
<dbReference type="InterPro" id="IPR038740">
    <property type="entry name" value="BioF2-like_GNAT_dom"/>
</dbReference>
<keyword evidence="9" id="KW-1185">Reference proteome</keyword>
<accession>A0A840ZJW8</accession>
<evidence type="ECO:0000313" key="9">
    <source>
        <dbReference type="Proteomes" id="UP000583454"/>
    </source>
</evidence>
<keyword evidence="6" id="KW-0961">Cell wall biogenesis/degradation</keyword>
<dbReference type="PANTHER" id="PTHR36174">
    <property type="entry name" value="LIPID II:GLYCINE GLYCYLTRANSFERASE"/>
    <property type="match status" value="1"/>
</dbReference>
<dbReference type="InterPro" id="IPR003447">
    <property type="entry name" value="FEMABX"/>
</dbReference>
<dbReference type="Pfam" id="PF13480">
    <property type="entry name" value="Acetyltransf_6"/>
    <property type="match status" value="1"/>
</dbReference>
<dbReference type="EMBL" id="JACHOP010000006">
    <property type="protein sequence ID" value="MBB5757247.1"/>
    <property type="molecule type" value="Genomic_DNA"/>
</dbReference>
<evidence type="ECO:0000313" key="8">
    <source>
        <dbReference type="EMBL" id="MBB5757247.1"/>
    </source>
</evidence>
<evidence type="ECO:0000256" key="2">
    <source>
        <dbReference type="ARBA" id="ARBA00022679"/>
    </source>
</evidence>
<dbReference type="GO" id="GO:0016755">
    <property type="term" value="F:aminoacyltransferase activity"/>
    <property type="evidence" value="ECO:0007669"/>
    <property type="project" value="InterPro"/>
</dbReference>
<dbReference type="Gene3D" id="3.40.630.30">
    <property type="match status" value="2"/>
</dbReference>
<dbReference type="PROSITE" id="PS51191">
    <property type="entry name" value="FEMABX"/>
    <property type="match status" value="1"/>
</dbReference>
<evidence type="ECO:0000256" key="4">
    <source>
        <dbReference type="ARBA" id="ARBA00022984"/>
    </source>
</evidence>
<dbReference type="GO" id="GO:0071555">
    <property type="term" value="P:cell wall organization"/>
    <property type="evidence" value="ECO:0007669"/>
    <property type="project" value="UniProtKB-KW"/>
</dbReference>
<dbReference type="SUPFAM" id="SSF55729">
    <property type="entry name" value="Acyl-CoA N-acyltransferases (Nat)"/>
    <property type="match status" value="2"/>
</dbReference>
<dbReference type="InterPro" id="IPR016181">
    <property type="entry name" value="Acyl_CoA_acyltransferase"/>
</dbReference>
<keyword evidence="3" id="KW-0133">Cell shape</keyword>
<dbReference type="RefSeq" id="WP_246390486.1">
    <property type="nucleotide sequence ID" value="NZ_JACHOP010000006.1"/>
</dbReference>
<organism evidence="8 9">
    <name type="scientific">Methylorubrum rhodinum</name>
    <dbReference type="NCBI Taxonomy" id="29428"/>
    <lineage>
        <taxon>Bacteria</taxon>
        <taxon>Pseudomonadati</taxon>
        <taxon>Pseudomonadota</taxon>
        <taxon>Alphaproteobacteria</taxon>
        <taxon>Hyphomicrobiales</taxon>
        <taxon>Methylobacteriaceae</taxon>
        <taxon>Methylorubrum</taxon>
    </lineage>
</organism>
<proteinExistence type="inferred from homology"/>
<dbReference type="PANTHER" id="PTHR36174:SF1">
    <property type="entry name" value="LIPID II:GLYCINE GLYCYLTRANSFERASE"/>
    <property type="match status" value="1"/>
</dbReference>
<keyword evidence="5" id="KW-0012">Acyltransferase</keyword>
<dbReference type="InterPro" id="IPR050644">
    <property type="entry name" value="PG_Glycine_Bridge_Synth"/>
</dbReference>
<keyword evidence="2" id="KW-0808">Transferase</keyword>
<evidence type="ECO:0000256" key="5">
    <source>
        <dbReference type="ARBA" id="ARBA00023315"/>
    </source>
</evidence>
<comment type="caution">
    <text evidence="8">The sequence shown here is derived from an EMBL/GenBank/DDBJ whole genome shotgun (WGS) entry which is preliminary data.</text>
</comment>
<reference evidence="8 9" key="1">
    <citation type="submission" date="2020-08" db="EMBL/GenBank/DDBJ databases">
        <title>Genomic Encyclopedia of Type Strains, Phase IV (KMG-IV): sequencing the most valuable type-strain genomes for metagenomic binning, comparative biology and taxonomic classification.</title>
        <authorList>
            <person name="Goeker M."/>
        </authorList>
    </citation>
    <scope>NUCLEOTIDE SEQUENCE [LARGE SCALE GENOMIC DNA]</scope>
    <source>
        <strain evidence="8 9">DSM 2163</strain>
    </source>
</reference>
<sequence length="374" mass="41222">MTHSRTLARIATAAPEMRRFAARPDTRRRDRTPSAAIERRPAADGLAVVDLTDAPDWDARLNEAPGANLYAARPWGIYKGRLNWSVRRVAVRDGQGRDLAFVQYQVRRVGFARFVLAQGGPVLTEAGAARAEATLSAFRDHLALGPFDLLGVNFHEFQDNEAVPALLALGFVPVVSPRHHTLELDLTRDAEAIEAGLDAKWRRNLAKAKRNPDLETTILTDPDARLAAFDTFAGMYAALQARKGFSNTLNPQAFRDIAATDPRLVILELRENGVPIMVRIAHRAKLRWTDFFAASNERGRATNAAALSVWTLIEQAKAEGCPVYDLGGIDPAGNRGVFDFKRGVSRRVVQSTPLWLHGRNRLVRSAAAALLAQR</sequence>
<dbReference type="AlphaFoldDB" id="A0A840ZJW8"/>
<keyword evidence="4" id="KW-0573">Peptidoglycan synthesis</keyword>
<evidence type="ECO:0000256" key="3">
    <source>
        <dbReference type="ARBA" id="ARBA00022960"/>
    </source>
</evidence>